<proteinExistence type="predicted"/>
<evidence type="ECO:0000313" key="2">
    <source>
        <dbReference type="Proteomes" id="UP000022447"/>
    </source>
</evidence>
<dbReference type="eggNOG" id="ENOG50319FE">
    <property type="taxonomic scope" value="Bacteria"/>
</dbReference>
<keyword evidence="2" id="KW-1185">Reference proteome</keyword>
<dbReference type="Proteomes" id="UP000022447">
    <property type="component" value="Unassembled WGS sequence"/>
</dbReference>
<reference evidence="1 2" key="1">
    <citation type="submission" date="2014-01" db="EMBL/GenBank/DDBJ databases">
        <title>Roseivivax halodurans JCM 10272 Genome Sequencing.</title>
        <authorList>
            <person name="Lai Q."/>
            <person name="Li G."/>
            <person name="Shao Z."/>
        </authorList>
    </citation>
    <scope>NUCLEOTIDE SEQUENCE [LARGE SCALE GENOMIC DNA]</scope>
    <source>
        <strain evidence="1 2">JCM 10272</strain>
    </source>
</reference>
<protein>
    <submittedName>
        <fullName evidence="1">Uncharacterized protein</fullName>
    </submittedName>
</protein>
<dbReference type="EMBL" id="JALZ01000001">
    <property type="protein sequence ID" value="ETX16705.1"/>
    <property type="molecule type" value="Genomic_DNA"/>
</dbReference>
<name>X7ELC1_9RHOB</name>
<organism evidence="1 2">
    <name type="scientific">Roseivivax halodurans JCM 10272</name>
    <dbReference type="NCBI Taxonomy" id="1449350"/>
    <lineage>
        <taxon>Bacteria</taxon>
        <taxon>Pseudomonadati</taxon>
        <taxon>Pseudomonadota</taxon>
        <taxon>Alphaproteobacteria</taxon>
        <taxon>Rhodobacterales</taxon>
        <taxon>Roseobacteraceae</taxon>
        <taxon>Roseivivax</taxon>
    </lineage>
</organism>
<accession>X7ELC1</accession>
<dbReference type="AlphaFoldDB" id="X7ELC1"/>
<dbReference type="STRING" id="1449350.OCH239_00330"/>
<evidence type="ECO:0000313" key="1">
    <source>
        <dbReference type="EMBL" id="ETX16705.1"/>
    </source>
</evidence>
<comment type="caution">
    <text evidence="1">The sequence shown here is derived from an EMBL/GenBank/DDBJ whole genome shotgun (WGS) entry which is preliminary data.</text>
</comment>
<gene>
    <name evidence="1" type="ORF">OCH239_00330</name>
</gene>
<sequence length="217" mass="23137">MHFGRILEGMWDGQITAQSTAEPHALCSLIQSFLPVPSICLTRSDAPLDEISVFAADCHIAPDLPLADVLAEELDLFVDERSLVFVLPEALTRRGGANAVPTSAVGRALAQAAVLISERGWRDSSDEIAAVQSLADRCNSLAVTDLPRRLGLDIPTFRKAFARELQALFGWSILAPARGRITAATAGPSAALSAQVGAARISRRTLGVKTMPIVRLT</sequence>